<dbReference type="PROSITE" id="PS51257">
    <property type="entry name" value="PROKAR_LIPOPROTEIN"/>
    <property type="match status" value="1"/>
</dbReference>
<sequence length="289" mass="29993">MARTRSLVVAAAGLAAACAGLPTPAWAAVPDVPEALRISDGPYAGFQFCGTGTPPAFRADNAFSPLFAASVPTVEPQPGLAGTVELARPDEPAFRSYQVDTGPAGHGWGVQIPTSTFGAGDYRWRIRAENADGPSAWSAWCSFTVTTAETTPRPTEFTYSPDGGRHCLDVAGSGTENATAVQLWDCNGSPGQVWKPASDPGTLVNPHSGKCLDVAGGGTADGTKVQIYACNGTGAQQWRHDTPTPGSLTNPASGKCLDVPYAEFANGVRVQIHACNGTDAQVWKEYAPA</sequence>
<protein>
    <submittedName>
        <fullName evidence="3">RICIN domain-containing protein</fullName>
    </submittedName>
</protein>
<dbReference type="Proteomes" id="UP000516428">
    <property type="component" value="Chromosome"/>
</dbReference>
<dbReference type="InterPro" id="IPR035992">
    <property type="entry name" value="Ricin_B-like_lectins"/>
</dbReference>
<reference evidence="3 4" key="1">
    <citation type="submission" date="2020-09" db="EMBL/GenBank/DDBJ databases">
        <title>A novel species.</title>
        <authorList>
            <person name="Gao J."/>
        </authorList>
    </citation>
    <scope>NUCLEOTIDE SEQUENCE [LARGE SCALE GENOMIC DNA]</scope>
    <source>
        <strain evidence="3 4">CRXT-Y-14</strain>
    </source>
</reference>
<dbReference type="SUPFAM" id="SSF50370">
    <property type="entry name" value="Ricin B-like lectins"/>
    <property type="match status" value="1"/>
</dbReference>
<evidence type="ECO:0000313" key="4">
    <source>
        <dbReference type="Proteomes" id="UP000516428"/>
    </source>
</evidence>
<feature type="chain" id="PRO_5028972950" evidence="1">
    <location>
        <begin position="28"/>
        <end position="289"/>
    </location>
</feature>
<dbReference type="KEGG" id="sxn:IAG42_18555"/>
<dbReference type="Gene3D" id="2.60.40.10">
    <property type="entry name" value="Immunoglobulins"/>
    <property type="match status" value="1"/>
</dbReference>
<dbReference type="Gene3D" id="2.80.10.50">
    <property type="match status" value="3"/>
</dbReference>
<dbReference type="PROSITE" id="PS50231">
    <property type="entry name" value="RICIN_B_LECTIN"/>
    <property type="match status" value="1"/>
</dbReference>
<keyword evidence="4" id="KW-1185">Reference proteome</keyword>
<dbReference type="GO" id="GO:0005975">
    <property type="term" value="P:carbohydrate metabolic process"/>
    <property type="evidence" value="ECO:0007669"/>
    <property type="project" value="UniProtKB-ARBA"/>
</dbReference>
<dbReference type="EMBL" id="CP061281">
    <property type="protein sequence ID" value="QNS05399.1"/>
    <property type="molecule type" value="Genomic_DNA"/>
</dbReference>
<feature type="domain" description="Ricin B lectin" evidence="2">
    <location>
        <begin position="153"/>
        <end position="286"/>
    </location>
</feature>
<keyword evidence="1" id="KW-0732">Signal</keyword>
<evidence type="ECO:0000313" key="3">
    <source>
        <dbReference type="EMBL" id="QNS05399.1"/>
    </source>
</evidence>
<feature type="signal peptide" evidence="1">
    <location>
        <begin position="1"/>
        <end position="27"/>
    </location>
</feature>
<evidence type="ECO:0000259" key="2">
    <source>
        <dbReference type="SMART" id="SM00458"/>
    </source>
</evidence>
<gene>
    <name evidence="3" type="ORF">IAG42_18555</name>
</gene>
<dbReference type="RefSeq" id="WP_188338094.1">
    <property type="nucleotide sequence ID" value="NZ_CP061281.1"/>
</dbReference>
<dbReference type="CDD" id="cd23451">
    <property type="entry name" value="beta-trefoil_Ricin_laminarinase"/>
    <property type="match status" value="1"/>
</dbReference>
<dbReference type="Pfam" id="PF00652">
    <property type="entry name" value="Ricin_B_lectin"/>
    <property type="match status" value="1"/>
</dbReference>
<dbReference type="AlphaFoldDB" id="A0A7H1B9J4"/>
<accession>A0A7H1B9J4</accession>
<dbReference type="InterPro" id="IPR000772">
    <property type="entry name" value="Ricin_B_lectin"/>
</dbReference>
<evidence type="ECO:0000256" key="1">
    <source>
        <dbReference type="SAM" id="SignalP"/>
    </source>
</evidence>
<name>A0A7H1B9J4_9ACTN</name>
<proteinExistence type="predicted"/>
<organism evidence="3 4">
    <name type="scientific">Streptomyces xanthii</name>
    <dbReference type="NCBI Taxonomy" id="2768069"/>
    <lineage>
        <taxon>Bacteria</taxon>
        <taxon>Bacillati</taxon>
        <taxon>Actinomycetota</taxon>
        <taxon>Actinomycetes</taxon>
        <taxon>Kitasatosporales</taxon>
        <taxon>Streptomycetaceae</taxon>
        <taxon>Streptomyces</taxon>
    </lineage>
</organism>
<dbReference type="InterPro" id="IPR013783">
    <property type="entry name" value="Ig-like_fold"/>
</dbReference>
<dbReference type="SMART" id="SM00458">
    <property type="entry name" value="RICIN"/>
    <property type="match status" value="1"/>
</dbReference>